<dbReference type="PROSITE" id="PS00028">
    <property type="entry name" value="ZINC_FINGER_C2H2_1"/>
    <property type="match status" value="5"/>
</dbReference>
<evidence type="ECO:0000256" key="5">
    <source>
        <dbReference type="PROSITE-ProRule" id="PRU00042"/>
    </source>
</evidence>
<keyword evidence="4" id="KW-0862">Zinc</keyword>
<feature type="domain" description="C2H2-type" evidence="7">
    <location>
        <begin position="404"/>
        <end position="431"/>
    </location>
</feature>
<dbReference type="InterPro" id="IPR036236">
    <property type="entry name" value="Znf_C2H2_sf"/>
</dbReference>
<reference evidence="8" key="3">
    <citation type="submission" date="2025-09" db="UniProtKB">
        <authorList>
            <consortium name="Ensembl"/>
        </authorList>
    </citation>
    <scope>IDENTIFICATION</scope>
</reference>
<dbReference type="Gene3D" id="3.30.160.60">
    <property type="entry name" value="Classic Zinc Finger"/>
    <property type="match status" value="5"/>
</dbReference>
<evidence type="ECO:0000313" key="8">
    <source>
        <dbReference type="Ensembl" id="ENSECRP00000014575.1"/>
    </source>
</evidence>
<reference evidence="8" key="2">
    <citation type="submission" date="2025-08" db="UniProtKB">
        <authorList>
            <consortium name="Ensembl"/>
        </authorList>
    </citation>
    <scope>IDENTIFICATION</scope>
</reference>
<reference evidence="8" key="1">
    <citation type="submission" date="2021-06" db="EMBL/GenBank/DDBJ databases">
        <authorList>
            <consortium name="Wellcome Sanger Institute Data Sharing"/>
        </authorList>
    </citation>
    <scope>NUCLEOTIDE SEQUENCE [LARGE SCALE GENOMIC DNA]</scope>
</reference>
<dbReference type="InterPro" id="IPR050717">
    <property type="entry name" value="C2H2-ZF_Transcription_Reg"/>
</dbReference>
<evidence type="ECO:0000256" key="4">
    <source>
        <dbReference type="ARBA" id="ARBA00022833"/>
    </source>
</evidence>
<evidence type="ECO:0000256" key="1">
    <source>
        <dbReference type="ARBA" id="ARBA00022723"/>
    </source>
</evidence>
<gene>
    <name evidence="8" type="primary">LOC114660697</name>
</gene>
<protein>
    <submittedName>
        <fullName evidence="8">Zinc finger and SCAN domain-containing protein 2-like</fullName>
    </submittedName>
</protein>
<dbReference type="SUPFAM" id="SSF57667">
    <property type="entry name" value="beta-beta-alpha zinc fingers"/>
    <property type="match status" value="3"/>
</dbReference>
<dbReference type="PANTHER" id="PTHR14196">
    <property type="entry name" value="ODD-SKIPPED - RELATED"/>
    <property type="match status" value="1"/>
</dbReference>
<dbReference type="FunFam" id="3.30.160.60:FF:002343">
    <property type="entry name" value="Zinc finger protein 33A"/>
    <property type="match status" value="2"/>
</dbReference>
<keyword evidence="1" id="KW-0479">Metal-binding</keyword>
<evidence type="ECO:0000259" key="7">
    <source>
        <dbReference type="PROSITE" id="PS50157"/>
    </source>
</evidence>
<organism evidence="8 9">
    <name type="scientific">Erpetoichthys calabaricus</name>
    <name type="common">Rope fish</name>
    <name type="synonym">Calamoichthys calabaricus</name>
    <dbReference type="NCBI Taxonomy" id="27687"/>
    <lineage>
        <taxon>Eukaryota</taxon>
        <taxon>Metazoa</taxon>
        <taxon>Chordata</taxon>
        <taxon>Craniata</taxon>
        <taxon>Vertebrata</taxon>
        <taxon>Euteleostomi</taxon>
        <taxon>Actinopterygii</taxon>
        <taxon>Polypteriformes</taxon>
        <taxon>Polypteridae</taxon>
        <taxon>Erpetoichthys</taxon>
    </lineage>
</organism>
<dbReference type="GO" id="GO:0000977">
    <property type="term" value="F:RNA polymerase II transcription regulatory region sequence-specific DNA binding"/>
    <property type="evidence" value="ECO:0007669"/>
    <property type="project" value="TreeGrafter"/>
</dbReference>
<dbReference type="GO" id="GO:0000981">
    <property type="term" value="F:DNA-binding transcription factor activity, RNA polymerase II-specific"/>
    <property type="evidence" value="ECO:0007669"/>
    <property type="project" value="TreeGrafter"/>
</dbReference>
<dbReference type="GeneTree" id="ENSGT01150000286952"/>
<keyword evidence="2" id="KW-0677">Repeat</keyword>
<dbReference type="PANTHER" id="PTHR14196:SF12">
    <property type="entry name" value="ZINC FINGER PROTEIN 208-LIKE"/>
    <property type="match status" value="1"/>
</dbReference>
<sequence>MDTGVSTSFLTAELATAVEQAVKTAVQAVMCELTKAVGATLDNLRMEVAEKERENQSLRLRLDISDSKLKAVRECLNLGGDSSGLPQTSQSDSTRTEKQTHSAGQDKTAGPPAQRQVTARPVRPSSDSVLPVLCSTQQEPPAQHSKVDSTWKQTGSVFEEKEVYPDASTEPRVEDTPDAEHIHLAKDTSEMESVLIKEEDSDLESVHVIEDVLQMESVIIKDEVSHMNSVPHVEVAFQQETVTIMEDAPQSISSNNDNHSTVLGSIPSSTKCGKCEKSFGKEAEQAPQAPYLCTQCAIEFGDLKNQTRQKHQTTVKRKSYYCCECGHSFNQLTCLRKHQQIHAGKSPYTCTECEKSFSQLVYLNQHQRVHTGETPFCCIECGRSFSQLGNLMQHLRIHTGEKPFRCTDCGKSFRHIDGLKKHRRIHTGEKPYQCTECGQDFRHLNSFKRHWRTHTENSL</sequence>
<evidence type="ECO:0000256" key="3">
    <source>
        <dbReference type="ARBA" id="ARBA00022771"/>
    </source>
</evidence>
<feature type="compositionally biased region" description="Polar residues" evidence="6">
    <location>
        <begin position="84"/>
        <end position="93"/>
    </location>
</feature>
<feature type="region of interest" description="Disordered" evidence="6">
    <location>
        <begin position="77"/>
        <end position="128"/>
    </location>
</feature>
<feature type="domain" description="C2H2-type" evidence="7">
    <location>
        <begin position="348"/>
        <end position="375"/>
    </location>
</feature>
<feature type="domain" description="C2H2-type" evidence="7">
    <location>
        <begin position="432"/>
        <end position="459"/>
    </location>
</feature>
<dbReference type="Pfam" id="PF00096">
    <property type="entry name" value="zf-C2H2"/>
    <property type="match status" value="4"/>
</dbReference>
<dbReference type="SMART" id="SM00355">
    <property type="entry name" value="ZnF_C2H2"/>
    <property type="match status" value="5"/>
</dbReference>
<dbReference type="InterPro" id="IPR013087">
    <property type="entry name" value="Znf_C2H2_type"/>
</dbReference>
<feature type="domain" description="C2H2-type" evidence="7">
    <location>
        <begin position="320"/>
        <end position="347"/>
    </location>
</feature>
<dbReference type="GO" id="GO:0008270">
    <property type="term" value="F:zinc ion binding"/>
    <property type="evidence" value="ECO:0007669"/>
    <property type="project" value="UniProtKB-KW"/>
</dbReference>
<keyword evidence="9" id="KW-1185">Reference proteome</keyword>
<keyword evidence="3 5" id="KW-0863">Zinc-finger</keyword>
<evidence type="ECO:0000256" key="6">
    <source>
        <dbReference type="SAM" id="MobiDB-lite"/>
    </source>
</evidence>
<proteinExistence type="predicted"/>
<dbReference type="FunFam" id="3.30.160.60:FF:000016">
    <property type="entry name" value="zinc finger protein 37 homolog"/>
    <property type="match status" value="1"/>
</dbReference>
<evidence type="ECO:0000313" key="9">
    <source>
        <dbReference type="Proteomes" id="UP000694620"/>
    </source>
</evidence>
<accession>A0A8C4SBP3</accession>
<dbReference type="GO" id="GO:0005634">
    <property type="term" value="C:nucleus"/>
    <property type="evidence" value="ECO:0007669"/>
    <property type="project" value="TreeGrafter"/>
</dbReference>
<feature type="domain" description="C2H2-type" evidence="7">
    <location>
        <begin position="376"/>
        <end position="403"/>
    </location>
</feature>
<evidence type="ECO:0000256" key="2">
    <source>
        <dbReference type="ARBA" id="ARBA00022737"/>
    </source>
</evidence>
<dbReference type="Ensembl" id="ENSECRT00000014831.1">
    <property type="protein sequence ID" value="ENSECRP00000014575.1"/>
    <property type="gene ID" value="ENSECRG00000009734.1"/>
</dbReference>
<dbReference type="FunFam" id="3.30.160.60:FF:000690">
    <property type="entry name" value="Zinc finger protein 354C"/>
    <property type="match status" value="1"/>
</dbReference>
<dbReference type="AlphaFoldDB" id="A0A8C4SBP3"/>
<dbReference type="Proteomes" id="UP000694620">
    <property type="component" value="Chromosome 11"/>
</dbReference>
<dbReference type="PROSITE" id="PS50157">
    <property type="entry name" value="ZINC_FINGER_C2H2_2"/>
    <property type="match status" value="5"/>
</dbReference>
<name>A0A8C4SBP3_ERPCA</name>